<keyword evidence="15" id="KW-1185">Reference proteome</keyword>
<comment type="pathway">
    <text evidence="2">Siderophore biosynthesis; enterobactin biosynthesis.</text>
</comment>
<evidence type="ECO:0000256" key="6">
    <source>
        <dbReference type="ARBA" id="ARBA00022679"/>
    </source>
</evidence>
<dbReference type="EMBL" id="SOYS01000002">
    <property type="protein sequence ID" value="NIY47507.1"/>
    <property type="molecule type" value="Genomic_DNA"/>
</dbReference>
<comment type="catalytic activity">
    <reaction evidence="10">
        <text>apo-[aryl-carrier protein] + CoA = holo-[aryl-carrier protein] + adenosine 3',5'-bisphosphate + H(+)</text>
        <dbReference type="Rhea" id="RHEA:48404"/>
        <dbReference type="Rhea" id="RHEA-COMP:15903"/>
        <dbReference type="Rhea" id="RHEA-COMP:17557"/>
        <dbReference type="ChEBI" id="CHEBI:15378"/>
        <dbReference type="ChEBI" id="CHEBI:29999"/>
        <dbReference type="ChEBI" id="CHEBI:57287"/>
        <dbReference type="ChEBI" id="CHEBI:58343"/>
        <dbReference type="ChEBI" id="CHEBI:64479"/>
    </reaction>
</comment>
<evidence type="ECO:0000259" key="13">
    <source>
        <dbReference type="Pfam" id="PF17837"/>
    </source>
</evidence>
<evidence type="ECO:0000256" key="7">
    <source>
        <dbReference type="ARBA" id="ARBA00023191"/>
    </source>
</evidence>
<dbReference type="Proteomes" id="UP000697927">
    <property type="component" value="Unassembled WGS sequence"/>
</dbReference>
<accession>A0ABX0VKK8</accession>
<evidence type="ECO:0000256" key="5">
    <source>
        <dbReference type="ARBA" id="ARBA00019087"/>
    </source>
</evidence>
<dbReference type="InterPro" id="IPR008278">
    <property type="entry name" value="4-PPantetheinyl_Trfase_dom"/>
</dbReference>
<evidence type="ECO:0000256" key="3">
    <source>
        <dbReference type="ARBA" id="ARBA00008342"/>
    </source>
</evidence>
<proteinExistence type="inferred from homology"/>
<evidence type="ECO:0000256" key="8">
    <source>
        <dbReference type="ARBA" id="ARBA00029894"/>
    </source>
</evidence>
<dbReference type="NCBIfam" id="NF007604">
    <property type="entry name" value="PRK10251.1"/>
    <property type="match status" value="1"/>
</dbReference>
<evidence type="ECO:0000256" key="11">
    <source>
        <dbReference type="ARBA" id="ARBA00049191"/>
    </source>
</evidence>
<keyword evidence="6" id="KW-0808">Transferase</keyword>
<reference evidence="14 15" key="1">
    <citation type="journal article" date="2020" name="Microorganisms">
        <title>Polyphasic Characterisation of Cedecea colo sp. nov., a New Enteric Bacterium Isolated from the Koala Hindgut.</title>
        <authorList>
            <person name="Boath J.M."/>
            <person name="Dakhal S."/>
            <person name="Van T.T.H."/>
            <person name="Moore R.J."/>
            <person name="Dekiwadia C."/>
            <person name="Macreadie I.G."/>
        </authorList>
    </citation>
    <scope>NUCLEOTIDE SEQUENCE [LARGE SCALE GENOMIC DNA]</scope>
    <source>
        <strain evidence="14 15">ZA</strain>
    </source>
</reference>
<evidence type="ECO:0000313" key="14">
    <source>
        <dbReference type="EMBL" id="NIY47507.1"/>
    </source>
</evidence>
<comment type="function">
    <text evidence="1">Involved in the biosynthesis of the siderophore enterobactin (enterochelin), which is a macrocyclic trimeric lactone of N-(2,3-dihydroxybenzoyl)-serine. The serine trilactone serves as a scaffolding for the three catechol functionalities that provide hexadentate coordination for the tightly ligated iron(2+) atoms. Plays an essential role in the assembly of the enterobactin by catalyzing the transfer of the 4'-phosphopantetheine (Ppant) moiety from coenzyme A to the apo-domains of both EntB (ArCP domain) and EntF (PCP domain) to yield their holo-forms which make them competent for the activation of 2,3-dihydroxybenzoate (DHB) and L-serine, respectively.</text>
</comment>
<sequence>MHYQLAHFDIFPCPRVIRVDFDVSTFKPDDLLWLPHHDRLANAVARRKAEHLAGRIAAHEALRLYGVNDYIPDIGAHRAPCWPPGFTGSITHIDSLALATVIADSPARPCGIGIDTEIILNAYDAQDIADGIVNAAERELLAICGLPFPAALTLVFSAKESLFKALYRHVGQYFDFSAAEITTINKHSLELKLIVRLGPFAAEQRFSARWFNDAERLTTLITL</sequence>
<comment type="caution">
    <text evidence="14">The sequence shown here is derived from an EMBL/GenBank/DDBJ whole genome shotgun (WGS) entry which is preliminary data.</text>
</comment>
<dbReference type="InterPro" id="IPR037143">
    <property type="entry name" value="4-PPantetheinyl_Trfase_dom_sf"/>
</dbReference>
<feature type="domain" description="4'-phosphopantetheinyl transferase N-terminal" evidence="13">
    <location>
        <begin position="39"/>
        <end position="101"/>
    </location>
</feature>
<evidence type="ECO:0000256" key="9">
    <source>
        <dbReference type="ARBA" id="ARBA00031996"/>
    </source>
</evidence>
<comment type="catalytic activity">
    <reaction evidence="11">
        <text>apo-[peptidyl-carrier protein] + CoA = holo-[peptidyl-carrier protein] + adenosine 3',5'-bisphosphate + H(+)</text>
        <dbReference type="Rhea" id="RHEA:46228"/>
        <dbReference type="Rhea" id="RHEA-COMP:11479"/>
        <dbReference type="Rhea" id="RHEA-COMP:11480"/>
        <dbReference type="ChEBI" id="CHEBI:15378"/>
        <dbReference type="ChEBI" id="CHEBI:29999"/>
        <dbReference type="ChEBI" id="CHEBI:57287"/>
        <dbReference type="ChEBI" id="CHEBI:58343"/>
        <dbReference type="ChEBI" id="CHEBI:64479"/>
    </reaction>
</comment>
<evidence type="ECO:0000256" key="2">
    <source>
        <dbReference type="ARBA" id="ARBA00004993"/>
    </source>
</evidence>
<keyword evidence="7" id="KW-0259">Enterobactin biosynthesis</keyword>
<evidence type="ECO:0000256" key="4">
    <source>
        <dbReference type="ARBA" id="ARBA00011503"/>
    </source>
</evidence>
<feature type="domain" description="4'-phosphopantetheinyl transferase" evidence="12">
    <location>
        <begin position="111"/>
        <end position="196"/>
    </location>
</feature>
<name>A0ABX0VKK8_9ENTR</name>
<evidence type="ECO:0000256" key="1">
    <source>
        <dbReference type="ARBA" id="ARBA00003937"/>
    </source>
</evidence>
<comment type="similarity">
    <text evidence="3">Belongs to the P-Pant transferase superfamily. EntD family.</text>
</comment>
<organism evidence="14 15">
    <name type="scientific">Cedecea colo</name>
    <dbReference type="NCBI Taxonomy" id="2552946"/>
    <lineage>
        <taxon>Bacteria</taxon>
        <taxon>Pseudomonadati</taxon>
        <taxon>Pseudomonadota</taxon>
        <taxon>Gammaproteobacteria</taxon>
        <taxon>Enterobacterales</taxon>
        <taxon>Enterobacteriaceae</taxon>
        <taxon>Cedecea</taxon>
    </lineage>
</organism>
<dbReference type="Pfam" id="PF17837">
    <property type="entry name" value="4PPT_N"/>
    <property type="match status" value="1"/>
</dbReference>
<evidence type="ECO:0000313" key="15">
    <source>
        <dbReference type="Proteomes" id="UP000697927"/>
    </source>
</evidence>
<dbReference type="SUPFAM" id="SSF56214">
    <property type="entry name" value="4'-phosphopantetheinyl transferase"/>
    <property type="match status" value="1"/>
</dbReference>
<dbReference type="PRINTS" id="PR01399">
    <property type="entry name" value="ENTSNTHTASED"/>
</dbReference>
<dbReference type="PANTHER" id="PTHR38096:SF1">
    <property type="entry name" value="ENTEROBACTIN SYNTHASE COMPONENT D"/>
    <property type="match status" value="1"/>
</dbReference>
<evidence type="ECO:0000259" key="12">
    <source>
        <dbReference type="Pfam" id="PF01648"/>
    </source>
</evidence>
<dbReference type="InterPro" id="IPR041354">
    <property type="entry name" value="4PPT_N"/>
</dbReference>
<dbReference type="PANTHER" id="PTHR38096">
    <property type="entry name" value="ENTEROBACTIN SYNTHASE COMPONENT D"/>
    <property type="match status" value="1"/>
</dbReference>
<gene>
    <name evidence="14" type="primary">entD</name>
    <name evidence="14" type="ORF">E2L00_08180</name>
</gene>
<keyword evidence="14" id="KW-0436">Ligase</keyword>
<dbReference type="GO" id="GO:0047527">
    <property type="term" value="F:2,3-dihydroxybenzoate-serine ligase activity"/>
    <property type="evidence" value="ECO:0007669"/>
    <property type="project" value="UniProtKB-EC"/>
</dbReference>
<dbReference type="InterPro" id="IPR003542">
    <property type="entry name" value="Enbac_synth_compD-like"/>
</dbReference>
<evidence type="ECO:0000256" key="10">
    <source>
        <dbReference type="ARBA" id="ARBA00049176"/>
    </source>
</evidence>
<dbReference type="Pfam" id="PF01648">
    <property type="entry name" value="ACPS"/>
    <property type="match status" value="1"/>
</dbReference>
<protein>
    <recommendedName>
        <fullName evidence="5">Enterobactin synthase component D</fullName>
    </recommendedName>
    <alternativeName>
        <fullName evidence="8">4'-phosphopantetheinyl transferase EntD</fullName>
    </alternativeName>
    <alternativeName>
        <fullName evidence="9">Enterochelin synthase D</fullName>
    </alternativeName>
</protein>
<comment type="subunit">
    <text evidence="4">EntB, EntD, EntE, and EntF form a multienzyme complex called enterobactin synthase.</text>
</comment>